<keyword evidence="4" id="KW-0560">Oxidoreductase</keyword>
<dbReference type="InterPro" id="IPR001128">
    <property type="entry name" value="Cyt_P450"/>
</dbReference>
<dbReference type="PANTHER" id="PTHR46696:SF1">
    <property type="entry name" value="CYTOCHROME P450 YJIB-RELATED"/>
    <property type="match status" value="1"/>
</dbReference>
<dbReference type="PANTHER" id="PTHR46696">
    <property type="entry name" value="P450, PUTATIVE (EUROFUNG)-RELATED"/>
    <property type="match status" value="1"/>
</dbReference>
<dbReference type="FunFam" id="1.10.630.10:FF:000018">
    <property type="entry name" value="Cytochrome P450 monooxygenase"/>
    <property type="match status" value="1"/>
</dbReference>
<evidence type="ECO:0000313" key="7">
    <source>
        <dbReference type="EMBL" id="SFG97127.1"/>
    </source>
</evidence>
<dbReference type="GO" id="GO:0004497">
    <property type="term" value="F:monooxygenase activity"/>
    <property type="evidence" value="ECO:0007669"/>
    <property type="project" value="UniProtKB-KW"/>
</dbReference>
<dbReference type="SUPFAM" id="SSF48264">
    <property type="entry name" value="Cytochrome P450"/>
    <property type="match status" value="1"/>
</dbReference>
<comment type="similarity">
    <text evidence="1">Belongs to the cytochrome P450 family.</text>
</comment>
<dbReference type="GO" id="GO:0016705">
    <property type="term" value="F:oxidoreductase activity, acting on paired donors, with incorporation or reduction of molecular oxygen"/>
    <property type="evidence" value="ECO:0007669"/>
    <property type="project" value="InterPro"/>
</dbReference>
<dbReference type="Proteomes" id="UP000181942">
    <property type="component" value="Unassembled WGS sequence"/>
</dbReference>
<dbReference type="Pfam" id="PF00067">
    <property type="entry name" value="p450"/>
    <property type="match status" value="1"/>
</dbReference>
<evidence type="ECO:0000256" key="6">
    <source>
        <dbReference type="ARBA" id="ARBA00023033"/>
    </source>
</evidence>
<dbReference type="Gene3D" id="1.10.630.10">
    <property type="entry name" value="Cytochrome P450"/>
    <property type="match status" value="1"/>
</dbReference>
<keyword evidence="2" id="KW-0349">Heme</keyword>
<dbReference type="InterPro" id="IPR036396">
    <property type="entry name" value="Cyt_P450_sf"/>
</dbReference>
<evidence type="ECO:0000256" key="5">
    <source>
        <dbReference type="ARBA" id="ARBA00023004"/>
    </source>
</evidence>
<evidence type="ECO:0000256" key="4">
    <source>
        <dbReference type="ARBA" id="ARBA00023002"/>
    </source>
</evidence>
<keyword evidence="5" id="KW-0408">Iron</keyword>
<keyword evidence="6" id="KW-0503">Monooxygenase</keyword>
<protein>
    <submittedName>
        <fullName evidence="7">Cytochrome P450</fullName>
    </submittedName>
</protein>
<accession>A0A1I2W934</accession>
<evidence type="ECO:0000256" key="2">
    <source>
        <dbReference type="ARBA" id="ARBA00022617"/>
    </source>
</evidence>
<name>A0A1I2W934_9ACTN</name>
<sequence>MAETPTGTASDAAAEIPEFVPPRAAACPFAPPPVLAEIREEKPISRVRIWDGSTPWLITRHEDLRAVLGDPRVSVDDKRPGFPFPKKAMAENAHHHPDTLFNTDAPVHTRLRRMLTSSFTAKRMAALRPAIQKVTDEHIDAMLAGPKPADLVQALGLPIPTLMICELLGVPYEDHEFFQHHATVAVSQTSSAEQDRESSVALGEYLARQIHAKTENPAEDALSDLAALVKAGELTMGEASLMAVILLIAGHETSANMIALGTLVLLEHPEQLALLRETDDPKAVAGAVEELLRYLTIAHTGQRRIALEDIEIGGEVIRAGDGIIVSLPAANWDPEVFPEPDRLDLLRDARQHNAFAFGVHQCLGQQLARVELQVVYGTLYRRVPTLRLATTLEEIDFKEDAMAYGVAALPVTW</sequence>
<dbReference type="PRINTS" id="PR00359">
    <property type="entry name" value="BP450"/>
</dbReference>
<dbReference type="InterPro" id="IPR002397">
    <property type="entry name" value="Cyt_P450_B"/>
</dbReference>
<dbReference type="RefSeq" id="WP_075033226.1">
    <property type="nucleotide sequence ID" value="NZ_FONR01000035.1"/>
</dbReference>
<proteinExistence type="inferred from homology"/>
<dbReference type="OrthoDB" id="3664945at2"/>
<gene>
    <name evidence="7" type="ORF">SAMN02787118_13558</name>
</gene>
<dbReference type="EMBL" id="FONR01000035">
    <property type="protein sequence ID" value="SFG97127.1"/>
    <property type="molecule type" value="Genomic_DNA"/>
</dbReference>
<organism evidence="7 8">
    <name type="scientific">Streptomyces mirabilis</name>
    <dbReference type="NCBI Taxonomy" id="68239"/>
    <lineage>
        <taxon>Bacteria</taxon>
        <taxon>Bacillati</taxon>
        <taxon>Actinomycetota</taxon>
        <taxon>Actinomycetes</taxon>
        <taxon>Kitasatosporales</taxon>
        <taxon>Streptomycetaceae</taxon>
        <taxon>Streptomyces</taxon>
    </lineage>
</organism>
<dbReference type="CDD" id="cd11030">
    <property type="entry name" value="CYP105-like"/>
    <property type="match status" value="1"/>
</dbReference>
<dbReference type="PRINTS" id="PR00385">
    <property type="entry name" value="P450"/>
</dbReference>
<keyword evidence="3" id="KW-0479">Metal-binding</keyword>
<evidence type="ECO:0000256" key="3">
    <source>
        <dbReference type="ARBA" id="ARBA00022723"/>
    </source>
</evidence>
<dbReference type="AlphaFoldDB" id="A0A1I2W934"/>
<reference evidence="7 8" key="1">
    <citation type="submission" date="2016-10" db="EMBL/GenBank/DDBJ databases">
        <authorList>
            <person name="de Groot N.N."/>
        </authorList>
    </citation>
    <scope>NUCLEOTIDE SEQUENCE [LARGE SCALE GENOMIC DNA]</scope>
    <source>
        <strain evidence="7 8">OK461</strain>
    </source>
</reference>
<dbReference type="GO" id="GO:0020037">
    <property type="term" value="F:heme binding"/>
    <property type="evidence" value="ECO:0007669"/>
    <property type="project" value="InterPro"/>
</dbReference>
<dbReference type="GO" id="GO:0005506">
    <property type="term" value="F:iron ion binding"/>
    <property type="evidence" value="ECO:0007669"/>
    <property type="project" value="InterPro"/>
</dbReference>
<evidence type="ECO:0000313" key="8">
    <source>
        <dbReference type="Proteomes" id="UP000181942"/>
    </source>
</evidence>
<evidence type="ECO:0000256" key="1">
    <source>
        <dbReference type="ARBA" id="ARBA00010617"/>
    </source>
</evidence>